<protein>
    <submittedName>
        <fullName evidence="3">Uncharacterized protein</fullName>
    </submittedName>
</protein>
<gene>
    <name evidence="3" type="ORF">AC578_2251</name>
</gene>
<feature type="signal peptide" evidence="2">
    <location>
        <begin position="1"/>
        <end position="23"/>
    </location>
</feature>
<keyword evidence="4" id="KW-1185">Reference proteome</keyword>
<keyword evidence="2" id="KW-0732">Signal</keyword>
<proteinExistence type="predicted"/>
<feature type="chain" id="PRO_5007806080" evidence="2">
    <location>
        <begin position="24"/>
        <end position="60"/>
    </location>
</feature>
<dbReference type="AlphaFoldDB" id="A0A139GUN8"/>
<feature type="region of interest" description="Disordered" evidence="1">
    <location>
        <begin position="40"/>
        <end position="60"/>
    </location>
</feature>
<dbReference type="Proteomes" id="UP000070133">
    <property type="component" value="Unassembled WGS sequence"/>
</dbReference>
<accession>A0A139GUN8</accession>
<dbReference type="EMBL" id="LFZN01000365">
    <property type="protein sequence ID" value="KXS93903.1"/>
    <property type="molecule type" value="Genomic_DNA"/>
</dbReference>
<comment type="caution">
    <text evidence="3">The sequence shown here is derived from an EMBL/GenBank/DDBJ whole genome shotgun (WGS) entry which is preliminary data.</text>
</comment>
<sequence length="60" mass="6883">MPQSIRMVPFLIIFCVLLIREDGNFVRTCAEMREVLKHLAEDDDSDSSDDDSELDFSDSD</sequence>
<reference evidence="3 4" key="1">
    <citation type="submission" date="2015-07" db="EMBL/GenBank/DDBJ databases">
        <title>Comparative genomics of the Sigatoka disease complex on banana suggests a link between parallel evolutionary changes in Pseudocercospora fijiensis and Pseudocercospora eumusae and increased virulence on the banana host.</title>
        <authorList>
            <person name="Chang T.-C."/>
            <person name="Salvucci A."/>
            <person name="Crous P.W."/>
            <person name="Stergiopoulos I."/>
        </authorList>
    </citation>
    <scope>NUCLEOTIDE SEQUENCE [LARGE SCALE GENOMIC DNA]</scope>
    <source>
        <strain evidence="3 4">CBS 114824</strain>
    </source>
</reference>
<evidence type="ECO:0000256" key="1">
    <source>
        <dbReference type="SAM" id="MobiDB-lite"/>
    </source>
</evidence>
<evidence type="ECO:0000256" key="2">
    <source>
        <dbReference type="SAM" id="SignalP"/>
    </source>
</evidence>
<organism evidence="3 4">
    <name type="scientific">Pseudocercospora eumusae</name>
    <dbReference type="NCBI Taxonomy" id="321146"/>
    <lineage>
        <taxon>Eukaryota</taxon>
        <taxon>Fungi</taxon>
        <taxon>Dikarya</taxon>
        <taxon>Ascomycota</taxon>
        <taxon>Pezizomycotina</taxon>
        <taxon>Dothideomycetes</taxon>
        <taxon>Dothideomycetidae</taxon>
        <taxon>Mycosphaerellales</taxon>
        <taxon>Mycosphaerellaceae</taxon>
        <taxon>Pseudocercospora</taxon>
    </lineage>
</organism>
<evidence type="ECO:0000313" key="4">
    <source>
        <dbReference type="Proteomes" id="UP000070133"/>
    </source>
</evidence>
<name>A0A139GUN8_9PEZI</name>
<feature type="compositionally biased region" description="Acidic residues" evidence="1">
    <location>
        <begin position="41"/>
        <end position="60"/>
    </location>
</feature>
<dbReference type="OrthoDB" id="2962993at2759"/>
<evidence type="ECO:0000313" key="3">
    <source>
        <dbReference type="EMBL" id="KXS93903.1"/>
    </source>
</evidence>